<feature type="compositionally biased region" description="Basic and acidic residues" evidence="1">
    <location>
        <begin position="45"/>
        <end position="65"/>
    </location>
</feature>
<keyword evidence="3" id="KW-1185">Reference proteome</keyword>
<evidence type="ECO:0000313" key="3">
    <source>
        <dbReference type="Proteomes" id="UP001221898"/>
    </source>
</evidence>
<evidence type="ECO:0000256" key="1">
    <source>
        <dbReference type="SAM" id="MobiDB-lite"/>
    </source>
</evidence>
<proteinExistence type="predicted"/>
<organism evidence="2 3">
    <name type="scientific">Aldrovandia affinis</name>
    <dbReference type="NCBI Taxonomy" id="143900"/>
    <lineage>
        <taxon>Eukaryota</taxon>
        <taxon>Metazoa</taxon>
        <taxon>Chordata</taxon>
        <taxon>Craniata</taxon>
        <taxon>Vertebrata</taxon>
        <taxon>Euteleostomi</taxon>
        <taxon>Actinopterygii</taxon>
        <taxon>Neopterygii</taxon>
        <taxon>Teleostei</taxon>
        <taxon>Notacanthiformes</taxon>
        <taxon>Halosauridae</taxon>
        <taxon>Aldrovandia</taxon>
    </lineage>
</organism>
<dbReference type="Proteomes" id="UP001221898">
    <property type="component" value="Unassembled WGS sequence"/>
</dbReference>
<name>A0AAD7T480_9TELE</name>
<sequence>MYYITHITIAHPHPDPPICGQQRGRTKNRVRIPSHTAGEPATPPQRRDIESRGSARETKCRFDRHGRERAVLSAAGSSSTNITYSLGPLRRKRCSKASLSGLFMEHGASI</sequence>
<comment type="caution">
    <text evidence="2">The sequence shown here is derived from an EMBL/GenBank/DDBJ whole genome shotgun (WGS) entry which is preliminary data.</text>
</comment>
<dbReference type="EMBL" id="JAINUG010000014">
    <property type="protein sequence ID" value="KAJ8414144.1"/>
    <property type="molecule type" value="Genomic_DNA"/>
</dbReference>
<dbReference type="AlphaFoldDB" id="A0AAD7T480"/>
<accession>A0AAD7T480</accession>
<reference evidence="2" key="1">
    <citation type="journal article" date="2023" name="Science">
        <title>Genome structures resolve the early diversification of teleost fishes.</title>
        <authorList>
            <person name="Parey E."/>
            <person name="Louis A."/>
            <person name="Montfort J."/>
            <person name="Bouchez O."/>
            <person name="Roques C."/>
            <person name="Iampietro C."/>
            <person name="Lluch J."/>
            <person name="Castinel A."/>
            <person name="Donnadieu C."/>
            <person name="Desvignes T."/>
            <person name="Floi Bucao C."/>
            <person name="Jouanno E."/>
            <person name="Wen M."/>
            <person name="Mejri S."/>
            <person name="Dirks R."/>
            <person name="Jansen H."/>
            <person name="Henkel C."/>
            <person name="Chen W.J."/>
            <person name="Zahm M."/>
            <person name="Cabau C."/>
            <person name="Klopp C."/>
            <person name="Thompson A.W."/>
            <person name="Robinson-Rechavi M."/>
            <person name="Braasch I."/>
            <person name="Lecointre G."/>
            <person name="Bobe J."/>
            <person name="Postlethwait J.H."/>
            <person name="Berthelot C."/>
            <person name="Roest Crollius H."/>
            <person name="Guiguen Y."/>
        </authorList>
    </citation>
    <scope>NUCLEOTIDE SEQUENCE</scope>
    <source>
        <strain evidence="2">NC1722</strain>
    </source>
</reference>
<protein>
    <submittedName>
        <fullName evidence="2">Uncharacterized protein</fullName>
    </submittedName>
</protein>
<feature type="region of interest" description="Disordered" evidence="1">
    <location>
        <begin position="11"/>
        <end position="65"/>
    </location>
</feature>
<gene>
    <name evidence="2" type="ORF">AAFF_G00067420</name>
</gene>
<evidence type="ECO:0000313" key="2">
    <source>
        <dbReference type="EMBL" id="KAJ8414144.1"/>
    </source>
</evidence>